<dbReference type="AlphaFoldDB" id="A0A2N6PK61"/>
<sequence>MCPILRLLGLWHNESVSEHKPSHAGPASYRPRQHRALSPASAAVACVSAAAVLLFGFESDWGYLPLAVGLIGSWAIDRALGRDVLLICLALALISTISLKADISWGNIALMGAVLSGAVIIPYAISRWVYRDHAVRFPRRIGEPWSKLEWSWLFIVLFLGWLILPRYFISSGVYTNWPAVEAPSEILRLFLGVNAVGIWDELFFICTVFTLLYRHFSFWTANVLTSVIFVSFLWELGYQAWGPVLTIPFALVQAVIFTRTKSLPYTICVHLLFDLIVFLTIVHAHHPGALPIFWY</sequence>
<feature type="transmembrane region" description="Helical" evidence="1">
    <location>
        <begin position="189"/>
        <end position="209"/>
    </location>
</feature>
<feature type="transmembrane region" description="Helical" evidence="1">
    <location>
        <begin position="36"/>
        <end position="55"/>
    </location>
</feature>
<feature type="domain" description="CAAX prenyl protease 2/Lysostaphin resistance protein A-like" evidence="2">
    <location>
        <begin position="185"/>
        <end position="276"/>
    </location>
</feature>
<keyword evidence="1" id="KW-0472">Membrane</keyword>
<feature type="transmembrane region" description="Helical" evidence="1">
    <location>
        <begin position="150"/>
        <end position="169"/>
    </location>
</feature>
<organism evidence="3 4">
    <name type="scientific">Brevibacterium luteolum</name>
    <dbReference type="NCBI Taxonomy" id="199591"/>
    <lineage>
        <taxon>Bacteria</taxon>
        <taxon>Bacillati</taxon>
        <taxon>Actinomycetota</taxon>
        <taxon>Actinomycetes</taxon>
        <taxon>Micrococcales</taxon>
        <taxon>Brevibacteriaceae</taxon>
        <taxon>Brevibacterium</taxon>
    </lineage>
</organism>
<dbReference type="InterPro" id="IPR003675">
    <property type="entry name" value="Rce1/LyrA-like_dom"/>
</dbReference>
<comment type="caution">
    <text evidence="3">The sequence shown here is derived from an EMBL/GenBank/DDBJ whole genome shotgun (WGS) entry which is preliminary data.</text>
</comment>
<dbReference type="GO" id="GO:0080120">
    <property type="term" value="P:CAAX-box protein maturation"/>
    <property type="evidence" value="ECO:0007669"/>
    <property type="project" value="UniProtKB-ARBA"/>
</dbReference>
<feature type="transmembrane region" description="Helical" evidence="1">
    <location>
        <begin position="107"/>
        <end position="130"/>
    </location>
</feature>
<keyword evidence="4" id="KW-1185">Reference proteome</keyword>
<dbReference type="OrthoDB" id="3078181at2"/>
<keyword evidence="3" id="KW-0645">Protease</keyword>
<keyword evidence="3" id="KW-0482">Metalloprotease</keyword>
<proteinExistence type="predicted"/>
<evidence type="ECO:0000313" key="3">
    <source>
        <dbReference type="EMBL" id="PMB99055.1"/>
    </source>
</evidence>
<accession>A0A2N6PK61</accession>
<dbReference type="GO" id="GO:0004175">
    <property type="term" value="F:endopeptidase activity"/>
    <property type="evidence" value="ECO:0007669"/>
    <property type="project" value="UniProtKB-ARBA"/>
</dbReference>
<feature type="transmembrane region" description="Helical" evidence="1">
    <location>
        <begin position="265"/>
        <end position="285"/>
    </location>
</feature>
<dbReference type="GO" id="GO:0006508">
    <property type="term" value="P:proteolysis"/>
    <property type="evidence" value="ECO:0007669"/>
    <property type="project" value="UniProtKB-KW"/>
</dbReference>
<dbReference type="GO" id="GO:0008237">
    <property type="term" value="F:metallopeptidase activity"/>
    <property type="evidence" value="ECO:0007669"/>
    <property type="project" value="UniProtKB-KW"/>
</dbReference>
<protein>
    <submittedName>
        <fullName evidence="3">CPBP family intramembrane metalloprotease</fullName>
    </submittedName>
</protein>
<dbReference type="EMBL" id="PNFZ01000001">
    <property type="protein sequence ID" value="PMB99055.1"/>
    <property type="molecule type" value="Genomic_DNA"/>
</dbReference>
<keyword evidence="3" id="KW-0378">Hydrolase</keyword>
<keyword evidence="1" id="KW-0812">Transmembrane</keyword>
<evidence type="ECO:0000313" key="4">
    <source>
        <dbReference type="Proteomes" id="UP000235703"/>
    </source>
</evidence>
<keyword evidence="1" id="KW-1133">Transmembrane helix</keyword>
<dbReference type="Proteomes" id="UP000235703">
    <property type="component" value="Unassembled WGS sequence"/>
</dbReference>
<evidence type="ECO:0000256" key="1">
    <source>
        <dbReference type="SAM" id="Phobius"/>
    </source>
</evidence>
<gene>
    <name evidence="3" type="ORF">CJ198_00435</name>
</gene>
<evidence type="ECO:0000259" key="2">
    <source>
        <dbReference type="Pfam" id="PF02517"/>
    </source>
</evidence>
<name>A0A2N6PK61_9MICO</name>
<reference evidence="3 4" key="1">
    <citation type="submission" date="2017-09" db="EMBL/GenBank/DDBJ databases">
        <title>Bacterial strain isolated from the female urinary microbiota.</title>
        <authorList>
            <person name="Thomas-White K."/>
            <person name="Kumar N."/>
            <person name="Forster S."/>
            <person name="Putonti C."/>
            <person name="Lawley T."/>
            <person name="Wolfe A.J."/>
        </authorList>
    </citation>
    <scope>NUCLEOTIDE SEQUENCE [LARGE SCALE GENOMIC DNA]</scope>
    <source>
        <strain evidence="3 4">UMB0680</strain>
    </source>
</reference>
<feature type="transmembrane region" description="Helical" evidence="1">
    <location>
        <begin position="84"/>
        <end position="101"/>
    </location>
</feature>
<dbReference type="Pfam" id="PF02517">
    <property type="entry name" value="Rce1-like"/>
    <property type="match status" value="1"/>
</dbReference>